<reference evidence="2" key="1">
    <citation type="submission" date="2016-11" db="UniProtKB">
        <authorList>
            <consortium name="WormBaseParasite"/>
        </authorList>
    </citation>
    <scope>IDENTIFICATION</scope>
    <source>
        <strain evidence="2">KR3021</strain>
    </source>
</reference>
<evidence type="ECO:0000313" key="1">
    <source>
        <dbReference type="Proteomes" id="UP000095286"/>
    </source>
</evidence>
<organism evidence="1 2">
    <name type="scientific">Rhabditophanes sp. KR3021</name>
    <dbReference type="NCBI Taxonomy" id="114890"/>
    <lineage>
        <taxon>Eukaryota</taxon>
        <taxon>Metazoa</taxon>
        <taxon>Ecdysozoa</taxon>
        <taxon>Nematoda</taxon>
        <taxon>Chromadorea</taxon>
        <taxon>Rhabditida</taxon>
        <taxon>Tylenchina</taxon>
        <taxon>Panagrolaimomorpha</taxon>
        <taxon>Strongyloidoidea</taxon>
        <taxon>Alloionematidae</taxon>
        <taxon>Rhabditophanes</taxon>
    </lineage>
</organism>
<dbReference type="WBParaSite" id="RSKR_0000754300.1">
    <property type="protein sequence ID" value="RSKR_0000754300.1"/>
    <property type="gene ID" value="RSKR_0000754300"/>
</dbReference>
<evidence type="ECO:0000313" key="2">
    <source>
        <dbReference type="WBParaSite" id="RSKR_0000754300.1"/>
    </source>
</evidence>
<name>A0AC35U5Q6_9BILA</name>
<dbReference type="Proteomes" id="UP000095286">
    <property type="component" value="Unplaced"/>
</dbReference>
<protein>
    <submittedName>
        <fullName evidence="2">G_PROTEIN_RECEP_F2_4 domain-containing protein</fullName>
    </submittedName>
</protein>
<accession>A0AC35U5Q6</accession>
<proteinExistence type="predicted"/>
<sequence>METTTQVTKTKNSLDVINNDKNITIDDVITIYDTNDIIKPVNTKLVEVPKTCYKTVSRDIEWPETQPGKIVRLDCPTGSSGKAVWTCALSTRWFPASGPDLSNCVSSWSSNLAQDYAHIDSSKAGKETNEAFYNILDELYRAILMPDSVYGGDLISVTEIITSFLNEVSHEDLDGVSMAMNKLSDIINVLLKKDAHYWNDLKMSIRSKVILNIIELYEKFLPKVLDEKSEQNVVKSTTILKPNFLAYSSDILLKESIQYPSSSNTNFSEYVKIPNSLPLNHNDKIVFVAYARTLAAIMSKVEDGNIDNLVSNIVSVSFASKTYMDINKVQENITDSMTVYLELAYPIEKGYLPECVYFNKEEKIWSTSVCTINMISKNEASCHCKSTGMVAVISREIPTIAYQPYEINQLQLLTMTSSVIGFIFLALTLFSIMVFAGEYEKDRARDAILRNMIVCLIMTKIVFLVMLGIPQVRVDSALCSIVTITLQYFILSFVMWMIVMNYQLHNEMLQNYDAPSCLKIFMYYFVGFVVPAITTFGACYGYQSINNWLIKEYCFTCKDVNFLISFAAPIVFALSINTLMALLFFCNVCKENSAGYRPCKQDLLQTVKNIKRSLKGNFIAGILSAATLASIMIWIETQNTVFCLLYCILNVLLAIFFFLYFVLFSPNMASSYDAWVIRNHWLPNCIQGTEGITKAKSSKFENQIGTTPVLFSEPFSNSVSPNHFNFAPSCVTTYTYSGEKSLLCSHYKSHITPQSSYQPLQRNLISPDGSTGPLNSSNCGTVYDYPTYNRQEGGSTFGATRTLRYHVKGNHFAYPDQHHHHQTLPRSNPPNFPPPPPPQTNGPSAIQYIYTHNPISDDSAYSDSGSSTLMHNQKADSNETSVIKDYSSGSIVLRMNLNKNPPVFANVI</sequence>